<evidence type="ECO:0000313" key="1">
    <source>
        <dbReference type="EMBL" id="CAI9977983.1"/>
    </source>
</evidence>
<reference evidence="2 3" key="2">
    <citation type="submission" date="2024-07" db="EMBL/GenBank/DDBJ databases">
        <authorList>
            <person name="Akdeniz Z."/>
        </authorList>
    </citation>
    <scope>NUCLEOTIDE SEQUENCE [LARGE SCALE GENOMIC DNA]</scope>
</reference>
<proteinExistence type="predicted"/>
<dbReference type="EMBL" id="CATOUU010001182">
    <property type="protein sequence ID" value="CAI9977983.1"/>
    <property type="molecule type" value="Genomic_DNA"/>
</dbReference>
<name>A0AA86VTV9_9EUKA</name>
<sequence>MQIASSPDNSLINLFCPPQQIQQMQIYFPTYIFQHNSNFQIEQQQNVINNLTQQINCTRIQGYSMMNCSCIQISRAISGQYSINGIMLTDYGFFICSEKRRKYGKAKQLKFVLMTKRQMVAHCKIDLFGLYGYSKYK</sequence>
<accession>A0AA86VTV9</accession>
<reference evidence="1" key="1">
    <citation type="submission" date="2023-06" db="EMBL/GenBank/DDBJ databases">
        <authorList>
            <person name="Kurt Z."/>
        </authorList>
    </citation>
    <scope>NUCLEOTIDE SEQUENCE</scope>
</reference>
<dbReference type="EMBL" id="CAXDID020000212">
    <property type="protein sequence ID" value="CAL6056978.1"/>
    <property type="molecule type" value="Genomic_DNA"/>
</dbReference>
<protein>
    <submittedName>
        <fullName evidence="2">Hypothetical_protein</fullName>
    </submittedName>
</protein>
<evidence type="ECO:0000313" key="2">
    <source>
        <dbReference type="EMBL" id="CAL6056978.1"/>
    </source>
</evidence>
<keyword evidence="3" id="KW-1185">Reference proteome</keyword>
<gene>
    <name evidence="2" type="ORF">HINF_LOCUS47285</name>
    <name evidence="1" type="ORF">HINF_LOCUS65628</name>
</gene>
<evidence type="ECO:0000313" key="3">
    <source>
        <dbReference type="Proteomes" id="UP001642409"/>
    </source>
</evidence>
<dbReference type="Proteomes" id="UP001642409">
    <property type="component" value="Unassembled WGS sequence"/>
</dbReference>
<dbReference type="AlphaFoldDB" id="A0AA86VTV9"/>
<comment type="caution">
    <text evidence="1">The sequence shown here is derived from an EMBL/GenBank/DDBJ whole genome shotgun (WGS) entry which is preliminary data.</text>
</comment>
<organism evidence="1">
    <name type="scientific">Hexamita inflata</name>
    <dbReference type="NCBI Taxonomy" id="28002"/>
    <lineage>
        <taxon>Eukaryota</taxon>
        <taxon>Metamonada</taxon>
        <taxon>Diplomonadida</taxon>
        <taxon>Hexamitidae</taxon>
        <taxon>Hexamitinae</taxon>
        <taxon>Hexamita</taxon>
    </lineage>
</organism>